<dbReference type="Proteomes" id="UP000243459">
    <property type="component" value="Chromosome 5"/>
</dbReference>
<feature type="region of interest" description="Disordered" evidence="1">
    <location>
        <begin position="34"/>
        <end position="76"/>
    </location>
</feature>
<dbReference type="OrthoDB" id="1930341at2759"/>
<feature type="compositionally biased region" description="Basic residues" evidence="1">
    <location>
        <begin position="173"/>
        <end position="182"/>
    </location>
</feature>
<organism evidence="2 3">
    <name type="scientific">Asparagus officinalis</name>
    <name type="common">Garden asparagus</name>
    <dbReference type="NCBI Taxonomy" id="4686"/>
    <lineage>
        <taxon>Eukaryota</taxon>
        <taxon>Viridiplantae</taxon>
        <taxon>Streptophyta</taxon>
        <taxon>Embryophyta</taxon>
        <taxon>Tracheophyta</taxon>
        <taxon>Spermatophyta</taxon>
        <taxon>Magnoliopsida</taxon>
        <taxon>Liliopsida</taxon>
        <taxon>Asparagales</taxon>
        <taxon>Asparagaceae</taxon>
        <taxon>Asparagoideae</taxon>
        <taxon>Asparagus</taxon>
    </lineage>
</organism>
<dbReference type="EMBL" id="CM007385">
    <property type="protein sequence ID" value="ONK67941.1"/>
    <property type="molecule type" value="Genomic_DNA"/>
</dbReference>
<evidence type="ECO:0000313" key="3">
    <source>
        <dbReference type="Proteomes" id="UP000243459"/>
    </source>
</evidence>
<keyword evidence="3" id="KW-1185">Reference proteome</keyword>
<evidence type="ECO:0000256" key="1">
    <source>
        <dbReference type="SAM" id="MobiDB-lite"/>
    </source>
</evidence>
<dbReference type="AlphaFoldDB" id="A0A5P1ETR9"/>
<name>A0A5P1ETR9_ASPOF</name>
<accession>A0A5P1ETR9</accession>
<dbReference type="Gramene" id="ONK67941">
    <property type="protein sequence ID" value="ONK67941"/>
    <property type="gene ID" value="A4U43_C05F5450"/>
</dbReference>
<feature type="region of interest" description="Disordered" evidence="1">
    <location>
        <begin position="162"/>
        <end position="193"/>
    </location>
</feature>
<proteinExistence type="predicted"/>
<feature type="compositionally biased region" description="Polar residues" evidence="1">
    <location>
        <begin position="50"/>
        <end position="64"/>
    </location>
</feature>
<reference evidence="3" key="1">
    <citation type="journal article" date="2017" name="Nat. Commun.">
        <title>The asparagus genome sheds light on the origin and evolution of a young Y chromosome.</title>
        <authorList>
            <person name="Harkess A."/>
            <person name="Zhou J."/>
            <person name="Xu C."/>
            <person name="Bowers J.E."/>
            <person name="Van der Hulst R."/>
            <person name="Ayyampalayam S."/>
            <person name="Mercati F."/>
            <person name="Riccardi P."/>
            <person name="McKain M.R."/>
            <person name="Kakrana A."/>
            <person name="Tang H."/>
            <person name="Ray J."/>
            <person name="Groenendijk J."/>
            <person name="Arikit S."/>
            <person name="Mathioni S.M."/>
            <person name="Nakano M."/>
            <person name="Shan H."/>
            <person name="Telgmann-Rauber A."/>
            <person name="Kanno A."/>
            <person name="Yue Z."/>
            <person name="Chen H."/>
            <person name="Li W."/>
            <person name="Chen Y."/>
            <person name="Xu X."/>
            <person name="Zhang Y."/>
            <person name="Luo S."/>
            <person name="Chen H."/>
            <person name="Gao J."/>
            <person name="Mao Z."/>
            <person name="Pires J.C."/>
            <person name="Luo M."/>
            <person name="Kudrna D."/>
            <person name="Wing R.A."/>
            <person name="Meyers B.C."/>
            <person name="Yi K."/>
            <person name="Kong H."/>
            <person name="Lavrijsen P."/>
            <person name="Sunseri F."/>
            <person name="Falavigna A."/>
            <person name="Ye Y."/>
            <person name="Leebens-Mack J.H."/>
            <person name="Chen G."/>
        </authorList>
    </citation>
    <scope>NUCLEOTIDE SEQUENCE [LARGE SCALE GENOMIC DNA]</scope>
    <source>
        <strain evidence="3">cv. DH0086</strain>
    </source>
</reference>
<feature type="compositionally biased region" description="Basic and acidic residues" evidence="1">
    <location>
        <begin position="39"/>
        <end position="49"/>
    </location>
</feature>
<sequence length="503" mass="55658">MEEQPQILEGGKRIEARDLGSVLRIGGMQKCSNLTEAEVDNHQGKEKETSQNTSTSASLHSNEPVQLMTHGNPVAPSTSACLSLSLAGSLQSSANPIKADKPDSQKMIFTNLNLDLNEKPFQHDKKLEQFRPTDASECSSTNGPSHESNPLKLWREMKQNGFLSSSHGGIPVPKRRGRPPKRKKDDGLLKKSDITKREYPYKYSKDSAPTGLLSGLDPRIIRHVRNKKQVNSILKAVVESERSDAQMQNMNANQIGSESEDVISHSSAGDQSSLYYRPLFSGSDHESSTLPRLILEDDDDSLNLKLSSAVSIGSENASNTSNDEFSADYDTIASLSMKGASVASQWLDLLQQDIKGRLAALQRSKKRLRNVFQTELPYLLSVELSDREKDGYFEHSSESACSMKASLDVHMEKWKSIFSQMDKALYEEGNHLENWLKQVQVMQSHCEGGLKYFGTSLTMSLAEEFSGLKKAEAIERENAVRAAAASIYSTSNLIMSEENVSGF</sequence>
<evidence type="ECO:0000313" key="2">
    <source>
        <dbReference type="EMBL" id="ONK67941.1"/>
    </source>
</evidence>
<dbReference type="PANTHER" id="PTHR33924">
    <property type="entry name" value="CATION-TRANSPORTING ATPASE"/>
    <property type="match status" value="1"/>
</dbReference>
<dbReference type="OMA" id="ACANKSS"/>
<feature type="compositionally biased region" description="Basic and acidic residues" evidence="1">
    <location>
        <begin position="183"/>
        <end position="193"/>
    </location>
</feature>
<gene>
    <name evidence="2" type="ORF">A4U43_C05F5450</name>
</gene>
<dbReference type="PANTHER" id="PTHR33924:SF5">
    <property type="entry name" value="CATION-TRANSPORTING ATPASE"/>
    <property type="match status" value="1"/>
</dbReference>
<protein>
    <submittedName>
        <fullName evidence="2">Uncharacterized protein</fullName>
    </submittedName>
</protein>